<dbReference type="InterPro" id="IPR046058">
    <property type="entry name" value="WbuC_cupin"/>
</dbReference>
<evidence type="ECO:0000259" key="1">
    <source>
        <dbReference type="Pfam" id="PF19480"/>
    </source>
</evidence>
<dbReference type="Gene3D" id="2.60.120.10">
    <property type="entry name" value="Jelly Rolls"/>
    <property type="match status" value="1"/>
</dbReference>
<reference evidence="4" key="3">
    <citation type="submission" date="2015-01" db="EMBL/GenBank/DDBJ databases">
        <authorList>
            <person name="Xiang T."/>
            <person name="Song Y."/>
            <person name="Huang L."/>
            <person name="Wang B."/>
            <person name="Wu P."/>
        </authorList>
    </citation>
    <scope>NUCLEOTIDE SEQUENCE</scope>
    <source>
        <strain evidence="4">SN3B-1</strain>
    </source>
</reference>
<dbReference type="NCBIfam" id="TIGR04366">
    <property type="entry name" value="cupin_WbuC"/>
    <property type="match status" value="1"/>
</dbReference>
<evidence type="ECO:0000313" key="5">
    <source>
        <dbReference type="EMBL" id="BAQ01850.1"/>
    </source>
</evidence>
<proteinExistence type="predicted"/>
<organism evidence="3">
    <name type="scientific">Escherichia coli</name>
    <dbReference type="NCBI Taxonomy" id="562"/>
    <lineage>
        <taxon>Bacteria</taxon>
        <taxon>Pseudomonadati</taxon>
        <taxon>Pseudomonadota</taxon>
        <taxon>Gammaproteobacteria</taxon>
        <taxon>Enterobacterales</taxon>
        <taxon>Enterobacteriaceae</taxon>
        <taxon>Escherichia</taxon>
    </lineage>
</organism>
<reference evidence="5" key="2">
    <citation type="journal article" date="2014" name="DNA Res.">
        <title>A complete view of the genetic diversity of the Escherichia coli O-antigen biosynthesis gene cluster.</title>
        <authorList>
            <person name="Iguchi A."/>
            <person name="Iyoda S."/>
            <person name="Kikuchi T."/>
            <person name="Ogura Y."/>
            <person name="Katsura K."/>
            <person name="Ohnishi M."/>
            <person name="Hayashi T."/>
            <person name="Thomson N.R."/>
        </authorList>
    </citation>
    <scope>NUCLEOTIDE SEQUENCE</scope>
    <source>
        <strain evidence="5">SN3B-1</strain>
    </source>
</reference>
<evidence type="ECO:0000313" key="2">
    <source>
        <dbReference type="EMBL" id="AGN91866.1"/>
    </source>
</evidence>
<dbReference type="InterPro" id="IPR011051">
    <property type="entry name" value="RmlC_Cupin_sf"/>
</dbReference>
<dbReference type="RefSeq" id="WP_049589633.1">
    <property type="nucleotide sequence ID" value="NZ_AP027206.1"/>
</dbReference>
<gene>
    <name evidence="2" type="primary">wbuC</name>
</gene>
<dbReference type="AlphaFoldDB" id="A0A075TFR0"/>
<dbReference type="EMBL" id="AB812068">
    <property type="protein sequence ID" value="BAQ01850.1"/>
    <property type="molecule type" value="Genomic_DNA"/>
</dbReference>
<name>A0A075TFR0_ECOLX</name>
<evidence type="ECO:0000313" key="4">
    <source>
        <dbReference type="EMBL" id="AJR19412.1"/>
    </source>
</evidence>
<dbReference type="Pfam" id="PF19480">
    <property type="entry name" value="DUF6016"/>
    <property type="match status" value="1"/>
</dbReference>
<reference evidence="3" key="4">
    <citation type="journal article" date="2016" name="PLoS ONE">
        <title>Comparison of O-Antigen Gene Clusters of All O-Serogroups of Escherichia coli and Proposal for Adopting a New Nomenclature for O-Typing.</title>
        <authorList>
            <person name="DebRoy C."/>
            <person name="Fratamico P.M."/>
            <person name="Yan X."/>
            <person name="Baranzoni G."/>
            <person name="Liu Y."/>
            <person name="Needleman D.S."/>
            <person name="Tebbs R."/>
            <person name="O'Connell C.D."/>
            <person name="Allred A."/>
            <person name="Swimley M."/>
            <person name="Mwangi M."/>
            <person name="Kapur V."/>
            <person name="Raygoza Garay J.A."/>
            <person name="Roberts E.L."/>
            <person name="Katani R."/>
        </authorList>
    </citation>
    <scope>NUCLEOTIDE SEQUENCE</scope>
    <source>
        <strain evidence="3">Pur599</strain>
        <strain evidence="4">SN3B-1</strain>
    </source>
</reference>
<dbReference type="SUPFAM" id="SSF51182">
    <property type="entry name" value="RmlC-like cupins"/>
    <property type="match status" value="1"/>
</dbReference>
<dbReference type="InterPro" id="IPR027565">
    <property type="entry name" value="Cupin_WbuC"/>
</dbReference>
<dbReference type="InterPro" id="IPR014710">
    <property type="entry name" value="RmlC-like_jellyroll"/>
</dbReference>
<reference evidence="2" key="1">
    <citation type="submission" date="2012-08" db="EMBL/GenBank/DDBJ databases">
        <title>E. coli O antigen sequences.</title>
        <authorList>
            <person name="Liu Y."/>
            <person name="Fratamico P."/>
            <person name="Yan X."/>
            <person name="Ream A."/>
            <person name="DebRoy C."/>
            <person name="Wang W."/>
            <person name="Losada L."/>
            <person name="Sanka R."/>
            <person name="Brinkac L."/>
            <person name="Radune D."/>
            <person name="Meng J."/>
            <person name="Toro M."/>
            <person name="Li R."/>
        </authorList>
    </citation>
    <scope>NUCLEOTIDE SEQUENCE</scope>
    <source>
        <strain evidence="2">O163</strain>
    </source>
</reference>
<evidence type="ECO:0000313" key="3">
    <source>
        <dbReference type="EMBL" id="AIG56908.1"/>
    </source>
</evidence>
<dbReference type="EMBL" id="KP710593">
    <property type="protein sequence ID" value="AJR19412.1"/>
    <property type="molecule type" value="Genomic_DNA"/>
</dbReference>
<dbReference type="CDD" id="cd07005">
    <property type="entry name" value="cupin_WbuC-like"/>
    <property type="match status" value="1"/>
</dbReference>
<protein>
    <submittedName>
        <fullName evidence="3">Conserved LPS biosynthetic protein</fullName>
    </submittedName>
    <submittedName>
        <fullName evidence="4">WbuC</fullName>
    </submittedName>
</protein>
<dbReference type="EMBL" id="KJ739596">
    <property type="protein sequence ID" value="AIG56908.1"/>
    <property type="molecule type" value="Genomic_DNA"/>
</dbReference>
<dbReference type="EMBL" id="JX501339">
    <property type="protein sequence ID" value="AGN91866.1"/>
    <property type="molecule type" value="Genomic_DNA"/>
</dbReference>
<sequence length="165" mass="19137">MSVTVFYKEQLNELSNLASNNPRLRAHLNLHKSYQDKIQRILISLKRGTYIPPHYHKYDHQWEHFQVIEGIVDLYIFNNSGTVLDIINLGDVNGALFAQIEPYTIHTLVCRSPYASVIEIKEGPFVEAEAKIVPSWVYPEGCREYLRSDIVSMLETLKINEVYKL</sequence>
<accession>A0A075TFR0</accession>
<feature type="domain" description="Cupin fold metalloprotein WbuC cupin" evidence="1">
    <location>
        <begin position="8"/>
        <end position="87"/>
    </location>
</feature>